<evidence type="ECO:0000259" key="1">
    <source>
        <dbReference type="Pfam" id="PF03235"/>
    </source>
</evidence>
<dbReference type="STRING" id="1121345.SAMN02745217_01977"/>
<evidence type="ECO:0000313" key="3">
    <source>
        <dbReference type="Proteomes" id="UP000184612"/>
    </source>
</evidence>
<name>A0A1M7Y840_9FIRM</name>
<feature type="domain" description="GmrSD restriction endonucleases N-terminal" evidence="1">
    <location>
        <begin position="10"/>
        <end position="309"/>
    </location>
</feature>
<dbReference type="RefSeq" id="WP_073588666.1">
    <property type="nucleotide sequence ID" value="NZ_FRFD01000005.1"/>
</dbReference>
<dbReference type="PANTHER" id="PTHR37292:SF2">
    <property type="entry name" value="DUF262 DOMAIN-CONTAINING PROTEIN"/>
    <property type="match status" value="1"/>
</dbReference>
<proteinExistence type="predicted"/>
<dbReference type="Pfam" id="PF03235">
    <property type="entry name" value="GmrSD_N"/>
    <property type="match status" value="1"/>
</dbReference>
<evidence type="ECO:0000313" key="2">
    <source>
        <dbReference type="EMBL" id="SHO48698.1"/>
    </source>
</evidence>
<dbReference type="OrthoDB" id="9798761at2"/>
<protein>
    <recommendedName>
        <fullName evidence="1">GmrSD restriction endonucleases N-terminal domain-containing protein</fullName>
    </recommendedName>
</protein>
<dbReference type="PANTHER" id="PTHR37292">
    <property type="entry name" value="VNG6097C"/>
    <property type="match status" value="1"/>
</dbReference>
<gene>
    <name evidence="2" type="ORF">SAMN02745217_01977</name>
</gene>
<organism evidence="2 3">
    <name type="scientific">Anaerocolumna xylanovorans DSM 12503</name>
    <dbReference type="NCBI Taxonomy" id="1121345"/>
    <lineage>
        <taxon>Bacteria</taxon>
        <taxon>Bacillati</taxon>
        <taxon>Bacillota</taxon>
        <taxon>Clostridia</taxon>
        <taxon>Lachnospirales</taxon>
        <taxon>Lachnospiraceae</taxon>
        <taxon>Anaerocolumna</taxon>
    </lineage>
</organism>
<dbReference type="InterPro" id="IPR004919">
    <property type="entry name" value="GmrSD_N"/>
</dbReference>
<sequence>MYEIRPESIKTFITDRNVKLPRFQRKQTWEEKKNFQLCISLFKEYPVGVCILSVDESKGKIVRWLLDGRQRKNALVMMYDDPENIYNWAKRFIGFKNSDQPSEIEEKFNFKISEYIEAELDDDFEMTQLDPGEDVSEAVNDEKDDNIDANAYGLELLLEIIKVIHNKQKKNTGFTKPFDFTKYVNRLPYLEVDLTGTKLSSRRVKTFIDEYRKYCDDEYINYDDEKSFYKFLSVRCDIQDEKKTQALVHEKWKEIKERILIVEKIDTLLTNCKIGMIEVKNLSPSDSQKIFNIINSEGEKLTAVEILSAKPHWNIAVDNPSQAAVDATKELYKRIGTVQTNVVRWDLPATFLNRIGKNFILKKFTDTKTDFEKELTYGFKILSSIYVGGVKKEDIEGLSKASNLNWSSDIESLVNDFQNMFKLISSFDYFKYFKSWNTSIMELTSDAIALDFIVIAYKDWCRKGKPLGDSKAKQFQKNCFILWDKLIFEYINKQWRGSSDSKIANNILALDNEPDLFVSVKEDKWRTILEDQIFAYSAIESADISMAIMKPLLYHFYCLKSIQGPDTSYEIEMDHIIPQTLFNESTIERKGVIQDNLLNLGLLPKDENVAKSNKRLILITSQWLKDQIVKYELISETKFHEYSDVNNYQKLFDERATIFIEAYTSKRNNILNN</sequence>
<keyword evidence="3" id="KW-1185">Reference proteome</keyword>
<dbReference type="Proteomes" id="UP000184612">
    <property type="component" value="Unassembled WGS sequence"/>
</dbReference>
<dbReference type="EMBL" id="FRFD01000005">
    <property type="protein sequence ID" value="SHO48698.1"/>
    <property type="molecule type" value="Genomic_DNA"/>
</dbReference>
<accession>A0A1M7Y840</accession>
<dbReference type="AlphaFoldDB" id="A0A1M7Y840"/>
<reference evidence="2 3" key="1">
    <citation type="submission" date="2016-12" db="EMBL/GenBank/DDBJ databases">
        <authorList>
            <person name="Song W.-J."/>
            <person name="Kurnit D.M."/>
        </authorList>
    </citation>
    <scope>NUCLEOTIDE SEQUENCE [LARGE SCALE GENOMIC DNA]</scope>
    <source>
        <strain evidence="2 3">DSM 12503</strain>
    </source>
</reference>